<feature type="transmembrane region" description="Helical" evidence="6">
    <location>
        <begin position="82"/>
        <end position="105"/>
    </location>
</feature>
<proteinExistence type="inferred from homology"/>
<evidence type="ECO:0000256" key="5">
    <source>
        <dbReference type="ARBA" id="ARBA00023251"/>
    </source>
</evidence>
<dbReference type="GO" id="GO:0140359">
    <property type="term" value="F:ABC-type transporter activity"/>
    <property type="evidence" value="ECO:0007669"/>
    <property type="project" value="InterPro"/>
</dbReference>
<evidence type="ECO:0000256" key="2">
    <source>
        <dbReference type="ARBA" id="ARBA00022692"/>
    </source>
</evidence>
<reference evidence="9 11" key="2">
    <citation type="submission" date="2016-06" db="EMBL/GenBank/DDBJ databases">
        <title>Genome sequence of Oerskovia enterophila DSM 43852.</title>
        <authorList>
            <person name="Poehlein A."/>
            <person name="Jag V."/>
            <person name="Bengelsdorf F.R."/>
            <person name="Daniel R."/>
            <person name="Duerre P."/>
        </authorList>
    </citation>
    <scope>NUCLEOTIDE SEQUENCE [LARGE SCALE GENOMIC DNA]</scope>
    <source>
        <strain evidence="9 11">DSM 43852</strain>
    </source>
</reference>
<feature type="domain" description="ABC transmembrane type-2" evidence="7">
    <location>
        <begin position="37"/>
        <end position="276"/>
    </location>
</feature>
<dbReference type="OrthoDB" id="670210at2"/>
<feature type="transmembrane region" description="Helical" evidence="6">
    <location>
        <begin position="35"/>
        <end position="62"/>
    </location>
</feature>
<organism evidence="8 10">
    <name type="scientific">Oerskovia enterophila</name>
    <dbReference type="NCBI Taxonomy" id="43678"/>
    <lineage>
        <taxon>Bacteria</taxon>
        <taxon>Bacillati</taxon>
        <taxon>Actinomycetota</taxon>
        <taxon>Actinomycetes</taxon>
        <taxon>Micrococcales</taxon>
        <taxon>Cellulomonadaceae</taxon>
        <taxon>Oerskovia</taxon>
    </lineage>
</organism>
<dbReference type="PIRSF" id="PIRSF006648">
    <property type="entry name" value="DrrB"/>
    <property type="match status" value="1"/>
</dbReference>
<dbReference type="InterPro" id="IPR047817">
    <property type="entry name" value="ABC2_TM_bact-type"/>
</dbReference>
<dbReference type="PROSITE" id="PS51012">
    <property type="entry name" value="ABC_TM2"/>
    <property type="match status" value="1"/>
</dbReference>
<evidence type="ECO:0000313" key="11">
    <source>
        <dbReference type="Proteomes" id="UP000093412"/>
    </source>
</evidence>
<feature type="transmembrane region" description="Helical" evidence="6">
    <location>
        <begin position="250"/>
        <end position="269"/>
    </location>
</feature>
<dbReference type="GO" id="GO:0046677">
    <property type="term" value="P:response to antibiotic"/>
    <property type="evidence" value="ECO:0007669"/>
    <property type="project" value="UniProtKB-KW"/>
</dbReference>
<feature type="transmembrane region" description="Helical" evidence="6">
    <location>
        <begin position="126"/>
        <end position="150"/>
    </location>
</feature>
<evidence type="ECO:0000256" key="1">
    <source>
        <dbReference type="ARBA" id="ARBA00004141"/>
    </source>
</evidence>
<dbReference type="Proteomes" id="UP000076447">
    <property type="component" value="Unassembled WGS sequence"/>
</dbReference>
<dbReference type="InterPro" id="IPR013525">
    <property type="entry name" value="ABC2_TM"/>
</dbReference>
<feature type="transmembrane region" description="Helical" evidence="6">
    <location>
        <begin position="162"/>
        <end position="185"/>
    </location>
</feature>
<dbReference type="EMBL" id="LRIE01000075">
    <property type="protein sequence ID" value="KZM35013.1"/>
    <property type="molecule type" value="Genomic_DNA"/>
</dbReference>
<dbReference type="RefSeq" id="WP_082849019.1">
    <property type="nucleotide sequence ID" value="NZ_LRIE01000075.1"/>
</dbReference>
<protein>
    <recommendedName>
        <fullName evidence="6">Transport permease protein</fullName>
    </recommendedName>
</protein>
<dbReference type="GO" id="GO:0043190">
    <property type="term" value="C:ATP-binding cassette (ABC) transporter complex"/>
    <property type="evidence" value="ECO:0007669"/>
    <property type="project" value="InterPro"/>
</dbReference>
<reference evidence="8 10" key="1">
    <citation type="submission" date="2016-01" db="EMBL/GenBank/DDBJ databases">
        <title>Genome sequence of Oerskovia enterophila VJag, an agar and cellulose degrading bacterium.</title>
        <authorList>
            <person name="Poehlein A."/>
            <person name="Jag V."/>
            <person name="Bengelsdorf F."/>
            <person name="Duerre P."/>
            <person name="Daniel R."/>
        </authorList>
    </citation>
    <scope>NUCLEOTIDE SEQUENCE [LARGE SCALE GENOMIC DNA]</scope>
    <source>
        <strain evidence="8 10">VJag</strain>
    </source>
</reference>
<evidence type="ECO:0000256" key="4">
    <source>
        <dbReference type="ARBA" id="ARBA00023136"/>
    </source>
</evidence>
<name>A0A163RAL6_9CELL</name>
<dbReference type="InterPro" id="IPR000412">
    <property type="entry name" value="ABC_2_transport"/>
</dbReference>
<evidence type="ECO:0000313" key="8">
    <source>
        <dbReference type="EMBL" id="KZM35013.1"/>
    </source>
</evidence>
<keyword evidence="3 6" id="KW-1133">Transmembrane helix</keyword>
<accession>A0A163RAL6</accession>
<dbReference type="EMBL" id="MAQA01000026">
    <property type="protein sequence ID" value="OCI30931.1"/>
    <property type="molecule type" value="Genomic_DNA"/>
</dbReference>
<evidence type="ECO:0000259" key="7">
    <source>
        <dbReference type="PROSITE" id="PS51012"/>
    </source>
</evidence>
<keyword evidence="6" id="KW-0813">Transport</keyword>
<dbReference type="PATRIC" id="fig|43678.3.peg.2493"/>
<keyword evidence="11" id="KW-1185">Reference proteome</keyword>
<evidence type="ECO:0000256" key="3">
    <source>
        <dbReference type="ARBA" id="ARBA00022989"/>
    </source>
</evidence>
<keyword evidence="2 6" id="KW-0812">Transmembrane</keyword>
<feature type="transmembrane region" description="Helical" evidence="6">
    <location>
        <begin position="197"/>
        <end position="213"/>
    </location>
</feature>
<keyword evidence="5" id="KW-0046">Antibiotic resistance</keyword>
<evidence type="ECO:0000256" key="6">
    <source>
        <dbReference type="RuleBase" id="RU361157"/>
    </source>
</evidence>
<dbReference type="PANTHER" id="PTHR43229">
    <property type="entry name" value="NODULATION PROTEIN J"/>
    <property type="match status" value="1"/>
</dbReference>
<evidence type="ECO:0000313" key="10">
    <source>
        <dbReference type="Proteomes" id="UP000076447"/>
    </source>
</evidence>
<comment type="similarity">
    <text evidence="6">Belongs to the ABC-2 integral membrane protein family.</text>
</comment>
<dbReference type="AlphaFoldDB" id="A0A163RAL6"/>
<dbReference type="STRING" id="43678.OJAG_23870"/>
<dbReference type="InterPro" id="IPR051784">
    <property type="entry name" value="Nod_factor_ABC_transporter"/>
</dbReference>
<dbReference type="Proteomes" id="UP000093412">
    <property type="component" value="Unassembled WGS sequence"/>
</dbReference>
<evidence type="ECO:0000313" key="9">
    <source>
        <dbReference type="EMBL" id="OCI30931.1"/>
    </source>
</evidence>
<comment type="subcellular location">
    <subcellularLocation>
        <location evidence="6">Cell membrane</location>
        <topology evidence="6">Multi-pass membrane protein</topology>
    </subcellularLocation>
    <subcellularLocation>
        <location evidence="1">Membrane</location>
        <topology evidence="1">Multi-pass membrane protein</topology>
    </subcellularLocation>
</comment>
<gene>
    <name evidence="8" type="primary">drrB_5</name>
    <name evidence="9" type="synonym">drrB_4</name>
    <name evidence="9" type="ORF">OERS_23860</name>
    <name evidence="8" type="ORF">OJAG_23870</name>
</gene>
<sequence>MTAIATTAPTTVARPRPLADVLTMLRRSLLRAVRYPGLTVFIVAGPLVMLLLFVYVFGGAFGAGVAPGVTPGADGRAAYLDYITPTLLVITVVGGATSVAVSAAMDAASGIMARFKTMAISPGSVLSGHVLGFVVQALVALVLVLGAAVAMGYRPEADALDWLALLGLFVLLGIALNWLCVAMGLNARSVETASNTPMILLLLPFLGSGFVPVETMPTAVRWFAEHQPFTPIIDTVRGLLAGGAGLEGSTAVQAVAWCVVIGVAGYVWARSLFRRERRL</sequence>
<dbReference type="PANTHER" id="PTHR43229:SF2">
    <property type="entry name" value="NODULATION PROTEIN J"/>
    <property type="match status" value="1"/>
</dbReference>
<dbReference type="Pfam" id="PF01061">
    <property type="entry name" value="ABC2_membrane"/>
    <property type="match status" value="1"/>
</dbReference>
<keyword evidence="6" id="KW-1003">Cell membrane</keyword>
<comment type="caution">
    <text evidence="8">The sequence shown here is derived from an EMBL/GenBank/DDBJ whole genome shotgun (WGS) entry which is preliminary data.</text>
</comment>
<keyword evidence="4 6" id="KW-0472">Membrane</keyword>